<name>A4CLY2_ROBBH</name>
<dbReference type="HOGENOM" id="CLU_083590_0_0_10"/>
<sequence length="249" mass="27756">MILAVAGLTQVQGQQADSLSARGPAPADAYGIRLGADLSRLLITGLNEDYQGFELVGDYRISEKFYLAAELGNESRRVNELLDNENDVNIQSLYDITSRGSYLKAGLDYNTYTNWYGMNNQIIVGARAAFSSFRTDLDSYSYFNSNRYWNPDGFQPGPDAPVELDGLSAAWIELLLGVKAELFANIYMGASVRLGMLVSRTESDRMPHLWIPGFNRVTDGSSFGVGFNYTISYFLPLYRKARENPTQDD</sequence>
<dbReference type="eggNOG" id="ENOG502Z9BE">
    <property type="taxonomic scope" value="Bacteria"/>
</dbReference>
<dbReference type="Pfam" id="PF19515">
    <property type="entry name" value="DUF6048"/>
    <property type="match status" value="1"/>
</dbReference>
<proteinExistence type="predicted"/>
<gene>
    <name evidence="1" type="ordered locus">RB2501_16174</name>
</gene>
<reference evidence="1 2" key="1">
    <citation type="journal article" date="2009" name="J. Bacteriol.">
        <title>Complete genome sequence of Robiginitalea biformata HTCC2501.</title>
        <authorList>
            <person name="Oh H.M."/>
            <person name="Giovannoni S.J."/>
            <person name="Lee K."/>
            <person name="Ferriera S."/>
            <person name="Johnson J."/>
            <person name="Cho J.C."/>
        </authorList>
    </citation>
    <scope>NUCLEOTIDE SEQUENCE [LARGE SCALE GENOMIC DNA]</scope>
    <source>
        <strain evidence="2">ATCC BAA-864 / HTCC2501 / KCTC 12146</strain>
    </source>
</reference>
<evidence type="ECO:0008006" key="3">
    <source>
        <dbReference type="Google" id="ProtNLM"/>
    </source>
</evidence>
<keyword evidence="2" id="KW-1185">Reference proteome</keyword>
<dbReference type="KEGG" id="rbi:RB2501_16174"/>
<dbReference type="Proteomes" id="UP000009049">
    <property type="component" value="Chromosome"/>
</dbReference>
<dbReference type="STRING" id="313596.RB2501_16174"/>
<accession>A4CLY2</accession>
<organism evidence="1 2">
    <name type="scientific">Robiginitalea biformata (strain ATCC BAA-864 / DSM 15991 / KCTC 12146 / HTCC2501)</name>
    <dbReference type="NCBI Taxonomy" id="313596"/>
    <lineage>
        <taxon>Bacteria</taxon>
        <taxon>Pseudomonadati</taxon>
        <taxon>Bacteroidota</taxon>
        <taxon>Flavobacteriia</taxon>
        <taxon>Flavobacteriales</taxon>
        <taxon>Flavobacteriaceae</taxon>
        <taxon>Robiginitalea</taxon>
    </lineage>
</organism>
<dbReference type="AlphaFoldDB" id="A4CLY2"/>
<evidence type="ECO:0000313" key="1">
    <source>
        <dbReference type="EMBL" id="EAR15881.1"/>
    </source>
</evidence>
<dbReference type="EMBL" id="CP001712">
    <property type="protein sequence ID" value="EAR15881.1"/>
    <property type="molecule type" value="Genomic_DNA"/>
</dbReference>
<protein>
    <recommendedName>
        <fullName evidence="3">Outer membrane protein beta-barrel domain-containing protein</fullName>
    </recommendedName>
</protein>
<evidence type="ECO:0000313" key="2">
    <source>
        <dbReference type="Proteomes" id="UP000009049"/>
    </source>
</evidence>
<dbReference type="InterPro" id="IPR046111">
    <property type="entry name" value="DUF6048"/>
</dbReference>